<name>A0ACB8T8N1_9AGAM</name>
<protein>
    <submittedName>
        <fullName evidence="1">Uncharacterized protein</fullName>
    </submittedName>
</protein>
<evidence type="ECO:0000313" key="1">
    <source>
        <dbReference type="EMBL" id="KAI0064496.1"/>
    </source>
</evidence>
<keyword evidence="2" id="KW-1185">Reference proteome</keyword>
<comment type="caution">
    <text evidence="1">The sequence shown here is derived from an EMBL/GenBank/DDBJ whole genome shotgun (WGS) entry which is preliminary data.</text>
</comment>
<proteinExistence type="predicted"/>
<reference evidence="1" key="2">
    <citation type="journal article" date="2022" name="New Phytol.">
        <title>Evolutionary transition to the ectomycorrhizal habit in the genomes of a hyperdiverse lineage of mushroom-forming fungi.</title>
        <authorList>
            <person name="Looney B."/>
            <person name="Miyauchi S."/>
            <person name="Morin E."/>
            <person name="Drula E."/>
            <person name="Courty P.E."/>
            <person name="Kohler A."/>
            <person name="Kuo A."/>
            <person name="LaButti K."/>
            <person name="Pangilinan J."/>
            <person name="Lipzen A."/>
            <person name="Riley R."/>
            <person name="Andreopoulos W."/>
            <person name="He G."/>
            <person name="Johnson J."/>
            <person name="Nolan M."/>
            <person name="Tritt A."/>
            <person name="Barry K.W."/>
            <person name="Grigoriev I.V."/>
            <person name="Nagy L.G."/>
            <person name="Hibbett D."/>
            <person name="Henrissat B."/>
            <person name="Matheny P.B."/>
            <person name="Labbe J."/>
            <person name="Martin F.M."/>
        </authorList>
    </citation>
    <scope>NUCLEOTIDE SEQUENCE</scope>
    <source>
        <strain evidence="1">HHB10654</strain>
    </source>
</reference>
<organism evidence="1 2">
    <name type="scientific">Artomyces pyxidatus</name>
    <dbReference type="NCBI Taxonomy" id="48021"/>
    <lineage>
        <taxon>Eukaryota</taxon>
        <taxon>Fungi</taxon>
        <taxon>Dikarya</taxon>
        <taxon>Basidiomycota</taxon>
        <taxon>Agaricomycotina</taxon>
        <taxon>Agaricomycetes</taxon>
        <taxon>Russulales</taxon>
        <taxon>Auriscalpiaceae</taxon>
        <taxon>Artomyces</taxon>
    </lineage>
</organism>
<gene>
    <name evidence="1" type="ORF">BV25DRAFT_1869199</name>
</gene>
<dbReference type="EMBL" id="MU277198">
    <property type="protein sequence ID" value="KAI0064496.1"/>
    <property type="molecule type" value="Genomic_DNA"/>
</dbReference>
<accession>A0ACB8T8N1</accession>
<dbReference type="Proteomes" id="UP000814140">
    <property type="component" value="Unassembled WGS sequence"/>
</dbReference>
<reference evidence="1" key="1">
    <citation type="submission" date="2021-03" db="EMBL/GenBank/DDBJ databases">
        <authorList>
            <consortium name="DOE Joint Genome Institute"/>
            <person name="Ahrendt S."/>
            <person name="Looney B.P."/>
            <person name="Miyauchi S."/>
            <person name="Morin E."/>
            <person name="Drula E."/>
            <person name="Courty P.E."/>
            <person name="Chicoki N."/>
            <person name="Fauchery L."/>
            <person name="Kohler A."/>
            <person name="Kuo A."/>
            <person name="Labutti K."/>
            <person name="Pangilinan J."/>
            <person name="Lipzen A."/>
            <person name="Riley R."/>
            <person name="Andreopoulos W."/>
            <person name="He G."/>
            <person name="Johnson J."/>
            <person name="Barry K.W."/>
            <person name="Grigoriev I.V."/>
            <person name="Nagy L."/>
            <person name="Hibbett D."/>
            <person name="Henrissat B."/>
            <person name="Matheny P.B."/>
            <person name="Labbe J."/>
            <person name="Martin F."/>
        </authorList>
    </citation>
    <scope>NUCLEOTIDE SEQUENCE</scope>
    <source>
        <strain evidence="1">HHB10654</strain>
    </source>
</reference>
<sequence length="341" mass="37216">MSETLFLNSYYIADSFACILYGVELVLYAMTMQKLLLHRARRTGQDRFFIFFSTVNLLLVTISVATQVVFGEEMWIVNADYPGGASAYFQQYISVWYQTMGSVASVALGSFADGLLMYRCFVVWSNMWVLIVPGTLYVSSVALGIVVLWASGAPHSDFFVGVAVKIQLSYSGTGIAFTILATSIITGRILWFAHSTKKAFGSEISHTYYGVIAIVVESMLPYTLSSLATLITIGINSETSIIFLSISGLLACISPQMLVLRVAQDRALRRDHLTGEMTSIAFASHTPPSASQQVKSTGPRGATSEGGVIEVDLEMARQGDRSVDDVEKFANSSDRELSLDS</sequence>
<evidence type="ECO:0000313" key="2">
    <source>
        <dbReference type="Proteomes" id="UP000814140"/>
    </source>
</evidence>